<evidence type="ECO:0000313" key="8">
    <source>
        <dbReference type="Proteomes" id="UP000315295"/>
    </source>
</evidence>
<evidence type="ECO:0000256" key="4">
    <source>
        <dbReference type="RuleBase" id="RU003690"/>
    </source>
</evidence>
<evidence type="ECO:0000256" key="6">
    <source>
        <dbReference type="SAM" id="SignalP"/>
    </source>
</evidence>
<dbReference type="PANTHER" id="PTHR10353:SF154">
    <property type="entry name" value="BETA-GLUCOSIDASE 9-RELATED"/>
    <property type="match status" value="1"/>
</dbReference>
<protein>
    <recommendedName>
        <fullName evidence="9">Beta-glucosidase</fullName>
    </recommendedName>
</protein>
<dbReference type="FunFam" id="3.20.20.80:FF:000022">
    <property type="entry name" value="Beta-glucosidase 11"/>
    <property type="match status" value="1"/>
</dbReference>
<keyword evidence="8" id="KW-1185">Reference proteome</keyword>
<evidence type="ECO:0000256" key="2">
    <source>
        <dbReference type="ARBA" id="ARBA00022801"/>
    </source>
</evidence>
<reference evidence="7 8" key="1">
    <citation type="journal article" date="2019" name="G3 (Bethesda)">
        <title>Sequencing of a Wild Apple (Malus baccata) Genome Unravels the Differences Between Cultivated and Wild Apple Species Regarding Disease Resistance and Cold Tolerance.</title>
        <authorList>
            <person name="Chen X."/>
        </authorList>
    </citation>
    <scope>NUCLEOTIDE SEQUENCE [LARGE SCALE GENOMIC DNA]</scope>
    <source>
        <strain evidence="8">cv. Shandingzi</strain>
        <tissue evidence="7">Leaves</tissue>
    </source>
</reference>
<evidence type="ECO:0000256" key="5">
    <source>
        <dbReference type="SAM" id="Phobius"/>
    </source>
</evidence>
<keyword evidence="5" id="KW-0472">Membrane</keyword>
<comment type="similarity">
    <text evidence="1 4">Belongs to the glycosyl hydrolase 1 family.</text>
</comment>
<dbReference type="Proteomes" id="UP000315295">
    <property type="component" value="Unassembled WGS sequence"/>
</dbReference>
<sequence length="546" mass="61915">MASSSPSLLWIFQGMYAISLVSFLSQFPVNNAHMEDYLHNALHPEELEVKRSDFPTDFVFGVSTSAGQIEGSAYEAGRGPSVWDNFIEQNPEMISDHSNLLFAIDSYNRYKEDVKAIKDLGVDFYRLSISWTSILPNGTLSGGINQAGIDYYNNLIDEVIKNGITPYVTIFHFDSPQALEEKYGGLLNRSFVKDFTDYCEICFKHFGDRVKNWITINEPHIIAEMGYDRGIAPPGRCSVPSIVPCTSGNSATEPYIVSHNILLAHATAVKLYREKFQEQGGQIGISLVGDYVEPHSESPEDKAAARRILDFKLGWYMEPLVYGVYPKSMRTLVKRRLPKFTKEENKLVKGSFDFIGINYYTSRYGKSNPTISSNEPMCYHNDASASSLVENADGDEIGPHAHIGSVIYTYPQGLEKLLVFIKQNYQSPKIYISENGISEVEEESNGLDGALKDPHRIQSILRHLFWLKKAIDKGVNVKGYFIWTPFDNFEWSYGFTQKFGLYYVDHKDNLKRIPKVSAKWLPKFLNSEDQLKLRRDVLPTLLSTIL</sequence>
<dbReference type="PROSITE" id="PS00572">
    <property type="entry name" value="GLYCOSYL_HYDROL_F1_1"/>
    <property type="match status" value="1"/>
</dbReference>
<feature type="active site" description="Nucleophile" evidence="3">
    <location>
        <position position="434"/>
    </location>
</feature>
<dbReference type="PANTHER" id="PTHR10353">
    <property type="entry name" value="GLYCOSYL HYDROLASE"/>
    <property type="match status" value="1"/>
</dbReference>
<dbReference type="GO" id="GO:0008422">
    <property type="term" value="F:beta-glucosidase activity"/>
    <property type="evidence" value="ECO:0007669"/>
    <property type="project" value="TreeGrafter"/>
</dbReference>
<dbReference type="EMBL" id="VIEB01000563">
    <property type="protein sequence ID" value="TQD86517.1"/>
    <property type="molecule type" value="Genomic_DNA"/>
</dbReference>
<dbReference type="AlphaFoldDB" id="A0A540LJ64"/>
<name>A0A540LJ64_MALBA</name>
<feature type="chain" id="PRO_5021817601" description="Beta-glucosidase" evidence="6">
    <location>
        <begin position="18"/>
        <end position="546"/>
    </location>
</feature>
<evidence type="ECO:0000313" key="7">
    <source>
        <dbReference type="EMBL" id="TQD86517.1"/>
    </source>
</evidence>
<keyword evidence="5" id="KW-0812">Transmembrane</keyword>
<organism evidence="7 8">
    <name type="scientific">Malus baccata</name>
    <name type="common">Siberian crab apple</name>
    <name type="synonym">Pyrus baccata</name>
    <dbReference type="NCBI Taxonomy" id="106549"/>
    <lineage>
        <taxon>Eukaryota</taxon>
        <taxon>Viridiplantae</taxon>
        <taxon>Streptophyta</taxon>
        <taxon>Embryophyta</taxon>
        <taxon>Tracheophyta</taxon>
        <taxon>Spermatophyta</taxon>
        <taxon>Magnoliopsida</taxon>
        <taxon>eudicotyledons</taxon>
        <taxon>Gunneridae</taxon>
        <taxon>Pentapetalae</taxon>
        <taxon>rosids</taxon>
        <taxon>fabids</taxon>
        <taxon>Rosales</taxon>
        <taxon>Rosaceae</taxon>
        <taxon>Amygdaloideae</taxon>
        <taxon>Maleae</taxon>
        <taxon>Malus</taxon>
    </lineage>
</organism>
<dbReference type="InterPro" id="IPR018120">
    <property type="entry name" value="Glyco_hydro_1_AS"/>
</dbReference>
<gene>
    <name evidence="7" type="ORF">C1H46_027910</name>
</gene>
<feature type="signal peptide" evidence="6">
    <location>
        <begin position="1"/>
        <end position="17"/>
    </location>
</feature>
<evidence type="ECO:0008006" key="9">
    <source>
        <dbReference type="Google" id="ProtNLM"/>
    </source>
</evidence>
<dbReference type="Pfam" id="PF00232">
    <property type="entry name" value="Glyco_hydro_1"/>
    <property type="match status" value="1"/>
</dbReference>
<keyword evidence="6" id="KW-0732">Signal</keyword>
<dbReference type="Gene3D" id="3.20.20.80">
    <property type="entry name" value="Glycosidases"/>
    <property type="match status" value="1"/>
</dbReference>
<comment type="caution">
    <text evidence="7">The sequence shown here is derived from an EMBL/GenBank/DDBJ whole genome shotgun (WGS) entry which is preliminary data.</text>
</comment>
<dbReference type="PRINTS" id="PR00131">
    <property type="entry name" value="GLHYDRLASE1"/>
</dbReference>
<evidence type="ECO:0000256" key="3">
    <source>
        <dbReference type="PROSITE-ProRule" id="PRU10055"/>
    </source>
</evidence>
<dbReference type="GO" id="GO:0005975">
    <property type="term" value="P:carbohydrate metabolic process"/>
    <property type="evidence" value="ECO:0007669"/>
    <property type="project" value="InterPro"/>
</dbReference>
<keyword evidence="2" id="KW-0378">Hydrolase</keyword>
<proteinExistence type="inferred from homology"/>
<dbReference type="InterPro" id="IPR001360">
    <property type="entry name" value="Glyco_hydro_1"/>
</dbReference>
<feature type="transmembrane region" description="Helical" evidence="5">
    <location>
        <begin position="7"/>
        <end position="27"/>
    </location>
</feature>
<keyword evidence="5" id="KW-1133">Transmembrane helix</keyword>
<dbReference type="InterPro" id="IPR017853">
    <property type="entry name" value="GH"/>
</dbReference>
<dbReference type="SUPFAM" id="SSF51445">
    <property type="entry name" value="(Trans)glycosidases"/>
    <property type="match status" value="1"/>
</dbReference>
<dbReference type="STRING" id="106549.A0A540LJ64"/>
<accession>A0A540LJ64</accession>
<evidence type="ECO:0000256" key="1">
    <source>
        <dbReference type="ARBA" id="ARBA00010838"/>
    </source>
</evidence>